<evidence type="ECO:0000313" key="4">
    <source>
        <dbReference type="EMBL" id="RUO38043.1"/>
    </source>
</evidence>
<comment type="caution">
    <text evidence="4">The sequence shown here is derived from an EMBL/GenBank/DDBJ whole genome shotgun (WGS) entry which is preliminary data.</text>
</comment>
<evidence type="ECO:0000256" key="2">
    <source>
        <dbReference type="SAM" id="MobiDB-lite"/>
    </source>
</evidence>
<evidence type="ECO:0000256" key="1">
    <source>
        <dbReference type="SAM" id="Coils"/>
    </source>
</evidence>
<name>A0A7Z7ESJ6_9GAMM</name>
<gene>
    <name evidence="4" type="ORF">CWE22_11535</name>
</gene>
<keyword evidence="3" id="KW-0472">Membrane</keyword>
<protein>
    <submittedName>
        <fullName evidence="4">Uncharacterized protein</fullName>
    </submittedName>
</protein>
<keyword evidence="3" id="KW-0812">Transmembrane</keyword>
<sequence length="257" mass="28876">MKASRKIPDLATLTRRMQWVVIAGTLAIGALVGYLAGNWHVFVLQDQVAQLEKQVDSLYERAEVFDYQQHMASVELGIEKAATQSLQQELLSAQDENFALRRELTFYQKIMAPEMEASGVVIDSFELQPNRTEGHFHFRLAVVQMERQRSLTKGSVAIRLSGRSEAGNAQSFDLHALANLTDSDKQFSMRYFTVQAGDFVLPENFLPERIDVEVTVSSGSNQQLSKSFYWNQLLKPAESPTDSSSPENEAELPVDNT</sequence>
<feature type="coiled-coil region" evidence="1">
    <location>
        <begin position="41"/>
        <end position="103"/>
    </location>
</feature>
<feature type="compositionally biased region" description="Acidic residues" evidence="2">
    <location>
        <begin position="248"/>
        <end position="257"/>
    </location>
</feature>
<dbReference type="InterPro" id="IPR046703">
    <property type="entry name" value="DUF6776"/>
</dbReference>
<accession>A0A7Z7ESJ6</accession>
<keyword evidence="1" id="KW-0175">Coiled coil</keyword>
<keyword evidence="3" id="KW-1133">Transmembrane helix</keyword>
<feature type="transmembrane region" description="Helical" evidence="3">
    <location>
        <begin position="20"/>
        <end position="42"/>
    </location>
</feature>
<dbReference type="EMBL" id="PIPR01000005">
    <property type="protein sequence ID" value="RUO38043.1"/>
    <property type="molecule type" value="Genomic_DNA"/>
</dbReference>
<dbReference type="Proteomes" id="UP000287766">
    <property type="component" value="Unassembled WGS sequence"/>
</dbReference>
<evidence type="ECO:0000313" key="5">
    <source>
        <dbReference type="Proteomes" id="UP000287766"/>
    </source>
</evidence>
<keyword evidence="5" id="KW-1185">Reference proteome</keyword>
<dbReference type="AlphaFoldDB" id="A0A7Z7ESJ6"/>
<organism evidence="4 5">
    <name type="scientific">Pseudidiomarina aestuarii</name>
    <dbReference type="NCBI Taxonomy" id="624146"/>
    <lineage>
        <taxon>Bacteria</taxon>
        <taxon>Pseudomonadati</taxon>
        <taxon>Pseudomonadota</taxon>
        <taxon>Gammaproteobacteria</taxon>
        <taxon>Alteromonadales</taxon>
        <taxon>Idiomarinaceae</taxon>
        <taxon>Pseudidiomarina</taxon>
    </lineage>
</organism>
<proteinExistence type="predicted"/>
<dbReference type="RefSeq" id="WP_169931654.1">
    <property type="nucleotide sequence ID" value="NZ_PIPR01000005.1"/>
</dbReference>
<reference evidence="5" key="1">
    <citation type="journal article" date="2018" name="Front. Microbiol.">
        <title>Genome-Based Analysis Reveals the Taxonomy and Diversity of the Family Idiomarinaceae.</title>
        <authorList>
            <person name="Liu Y."/>
            <person name="Lai Q."/>
            <person name="Shao Z."/>
        </authorList>
    </citation>
    <scope>NUCLEOTIDE SEQUENCE [LARGE SCALE GENOMIC DNA]</scope>
    <source>
        <strain evidence="5">KYW314</strain>
    </source>
</reference>
<evidence type="ECO:0000256" key="3">
    <source>
        <dbReference type="SAM" id="Phobius"/>
    </source>
</evidence>
<dbReference type="Pfam" id="PF20567">
    <property type="entry name" value="DUF6776"/>
    <property type="match status" value="1"/>
</dbReference>
<feature type="region of interest" description="Disordered" evidence="2">
    <location>
        <begin position="236"/>
        <end position="257"/>
    </location>
</feature>